<dbReference type="RefSeq" id="WP_155108431.1">
    <property type="nucleotide sequence ID" value="NZ_WMJZ01000013.1"/>
</dbReference>
<feature type="region of interest" description="Disordered" evidence="1">
    <location>
        <begin position="159"/>
        <end position="180"/>
    </location>
</feature>
<gene>
    <name evidence="2" type="ORF">GJV78_11230</name>
</gene>
<comment type="caution">
    <text evidence="2">The sequence shown here is derived from an EMBL/GenBank/DDBJ whole genome shotgun (WGS) entry which is preliminary data.</text>
</comment>
<dbReference type="EMBL" id="WMJZ01000013">
    <property type="protein sequence ID" value="MTH46814.1"/>
    <property type="molecule type" value="Genomic_DNA"/>
</dbReference>
<dbReference type="AlphaFoldDB" id="A0A6L6ILI9"/>
<reference evidence="2 3" key="1">
    <citation type="submission" date="2019-11" db="EMBL/GenBank/DDBJ databases">
        <title>Escherichia alba sp. nov. isolated from the gut of plastic-eating superworms Zophobas atratus.</title>
        <authorList>
            <person name="Yang Y."/>
        </authorList>
    </citation>
    <scope>NUCLEOTIDE SEQUENCE [LARGE SCALE GENOMIC DNA]</scope>
    <source>
        <strain evidence="3">BIT-B35</strain>
    </source>
</reference>
<accession>A0A6L6ILI9</accession>
<dbReference type="OrthoDB" id="1242806at2"/>
<evidence type="ECO:0000256" key="1">
    <source>
        <dbReference type="SAM" id="MobiDB-lite"/>
    </source>
</evidence>
<dbReference type="Proteomes" id="UP000477739">
    <property type="component" value="Unassembled WGS sequence"/>
</dbReference>
<keyword evidence="3" id="KW-1185">Reference proteome</keyword>
<evidence type="ECO:0000313" key="2">
    <source>
        <dbReference type="EMBL" id="MTH46814.1"/>
    </source>
</evidence>
<sequence>MNDATKITVGSTTKDNNYIKQQKITRVKATVEYHIYHNGKIKYRLIDETGNGTEKTQETLKNARTKAKYIYHDTAHNEHEIGTYDIVVTDNTYSDYKDKLGGNKVYLINVSANISEYSKDDIKFKLTINTVRPYANDVATASLLGAMLNTGYTDFTFNGGSNDKGESPAPSKSHKNGTNLDLRYLRKDKSGGVVHLNKNDEKGDPCGWKGLDVERQNKFIDALILFGWGSVKAWKYWDSTTSPSTGKAWDEWYTEWKKEHPDETEKPILKNIGHLKNHHHHIHLQSYNPTLELMAD</sequence>
<proteinExistence type="predicted"/>
<name>A0A6L6ILI9_9ENTR</name>
<protein>
    <submittedName>
        <fullName evidence="2">Uncharacterized protein</fullName>
    </submittedName>
</protein>
<organism evidence="2 3">
    <name type="scientific">Intestinirhabdus alba</name>
    <dbReference type="NCBI Taxonomy" id="2899544"/>
    <lineage>
        <taxon>Bacteria</taxon>
        <taxon>Pseudomonadati</taxon>
        <taxon>Pseudomonadota</taxon>
        <taxon>Gammaproteobacteria</taxon>
        <taxon>Enterobacterales</taxon>
        <taxon>Enterobacteriaceae</taxon>
        <taxon>Intestinirhabdus</taxon>
    </lineage>
</organism>
<evidence type="ECO:0000313" key="3">
    <source>
        <dbReference type="Proteomes" id="UP000477739"/>
    </source>
</evidence>